<dbReference type="Proteomes" id="UP001499978">
    <property type="component" value="Unassembled WGS sequence"/>
</dbReference>
<proteinExistence type="predicted"/>
<dbReference type="EMBL" id="BAAARY010000014">
    <property type="protein sequence ID" value="GAA2528090.1"/>
    <property type="molecule type" value="Genomic_DNA"/>
</dbReference>
<evidence type="ECO:0000313" key="1">
    <source>
        <dbReference type="EMBL" id="GAA2528090.1"/>
    </source>
</evidence>
<evidence type="ECO:0000313" key="2">
    <source>
        <dbReference type="Proteomes" id="UP001499978"/>
    </source>
</evidence>
<gene>
    <name evidence="1" type="ORF">GCM10010201_28770</name>
</gene>
<sequence>MTDQPMRLGGRKPRLSTMIHTMLKAVAAADRATGAEIRAAAERTRGTMDNTASLRWSVRNLYRPDIGAVKPIVLVW</sequence>
<reference evidence="2" key="1">
    <citation type="journal article" date="2019" name="Int. J. Syst. Evol. Microbiol.">
        <title>The Global Catalogue of Microorganisms (GCM) 10K type strain sequencing project: providing services to taxonomists for standard genome sequencing and annotation.</title>
        <authorList>
            <consortium name="The Broad Institute Genomics Platform"/>
            <consortium name="The Broad Institute Genome Sequencing Center for Infectious Disease"/>
            <person name="Wu L."/>
            <person name="Ma J."/>
        </authorList>
    </citation>
    <scope>NUCLEOTIDE SEQUENCE [LARGE SCALE GENOMIC DNA]</scope>
    <source>
        <strain evidence="2">JCM 3367</strain>
    </source>
</reference>
<comment type="caution">
    <text evidence="1">The sequence shown here is derived from an EMBL/GenBank/DDBJ whole genome shotgun (WGS) entry which is preliminary data.</text>
</comment>
<keyword evidence="2" id="KW-1185">Reference proteome</keyword>
<protein>
    <submittedName>
        <fullName evidence="1">Uncharacterized protein</fullName>
    </submittedName>
</protein>
<accession>A0ABP6AYK4</accession>
<name>A0ABP6AYK4_9ACTN</name>
<organism evidence="1 2">
    <name type="scientific">Pilimelia columellifera subsp. columellifera</name>
    <dbReference type="NCBI Taxonomy" id="706583"/>
    <lineage>
        <taxon>Bacteria</taxon>
        <taxon>Bacillati</taxon>
        <taxon>Actinomycetota</taxon>
        <taxon>Actinomycetes</taxon>
        <taxon>Micromonosporales</taxon>
        <taxon>Micromonosporaceae</taxon>
        <taxon>Pilimelia</taxon>
    </lineage>
</organism>